<evidence type="ECO:0000256" key="1">
    <source>
        <dbReference type="ARBA" id="ARBA00006484"/>
    </source>
</evidence>
<dbReference type="InterPro" id="IPR020904">
    <property type="entry name" value="Sc_DH/Rdtase_CS"/>
</dbReference>
<name>A0A4R1KDG3_9BACT</name>
<dbReference type="PANTHER" id="PTHR43477">
    <property type="entry name" value="DIHYDROANTICAPSIN 7-DEHYDROGENASE"/>
    <property type="match status" value="1"/>
</dbReference>
<sequence>MSLFSSEDIFLVSGASRSIGKAIAYKLLAEGAKVAAIARSAEGLEQMKNESPAPENVFVYPADLMDTASIVPLVKKIAAECGKLKGMVHCAGILQTISFGSLKNRDKELFELNFHAGAELARGFSDRKACVGKGSGIVFISSIASEKAFPGGAVYAASKGAVNSLTVSLAGELAPRGIRVNAVLPGFVKTDMLDEMVQLHGEEILARLEAQYPLGMGEPEDVAETVAFVLSDKAKWMTGSLIKIDGGGTLV</sequence>
<evidence type="ECO:0000256" key="2">
    <source>
        <dbReference type="ARBA" id="ARBA00023002"/>
    </source>
</evidence>
<dbReference type="InterPro" id="IPR051122">
    <property type="entry name" value="SDR_DHRS6-like"/>
</dbReference>
<evidence type="ECO:0000313" key="3">
    <source>
        <dbReference type="EMBL" id="TCK62137.1"/>
    </source>
</evidence>
<reference evidence="3 4" key="1">
    <citation type="submission" date="2019-03" db="EMBL/GenBank/DDBJ databases">
        <title>Genomic Encyclopedia of Type Strains, Phase IV (KMG-IV): sequencing the most valuable type-strain genomes for metagenomic binning, comparative biology and taxonomic classification.</title>
        <authorList>
            <person name="Goeker M."/>
        </authorList>
    </citation>
    <scope>NUCLEOTIDE SEQUENCE [LARGE SCALE GENOMIC DNA]</scope>
    <source>
        <strain evidence="3 4">DSM 24984</strain>
    </source>
</reference>
<comment type="caution">
    <text evidence="3">The sequence shown here is derived from an EMBL/GenBank/DDBJ whole genome shotgun (WGS) entry which is preliminary data.</text>
</comment>
<keyword evidence="4" id="KW-1185">Reference proteome</keyword>
<dbReference type="GO" id="GO:0016491">
    <property type="term" value="F:oxidoreductase activity"/>
    <property type="evidence" value="ECO:0007669"/>
    <property type="project" value="UniProtKB-KW"/>
</dbReference>
<dbReference type="PROSITE" id="PS00061">
    <property type="entry name" value="ADH_SHORT"/>
    <property type="match status" value="1"/>
</dbReference>
<protein>
    <submittedName>
        <fullName evidence="3">NAD(P)-dependent dehydrogenase (Short-subunit alcohol dehydrogenase family)</fullName>
    </submittedName>
</protein>
<comment type="similarity">
    <text evidence="1">Belongs to the short-chain dehydrogenases/reductases (SDR) family.</text>
</comment>
<dbReference type="Proteomes" id="UP000294614">
    <property type="component" value="Unassembled WGS sequence"/>
</dbReference>
<dbReference type="EMBL" id="SMGG01000003">
    <property type="protein sequence ID" value="TCK62137.1"/>
    <property type="molecule type" value="Genomic_DNA"/>
</dbReference>
<dbReference type="AlphaFoldDB" id="A0A4R1KDG3"/>
<evidence type="ECO:0000313" key="4">
    <source>
        <dbReference type="Proteomes" id="UP000294614"/>
    </source>
</evidence>
<dbReference type="PRINTS" id="PR00080">
    <property type="entry name" value="SDRFAMILY"/>
</dbReference>
<dbReference type="InterPro" id="IPR002347">
    <property type="entry name" value="SDR_fam"/>
</dbReference>
<dbReference type="Pfam" id="PF13561">
    <property type="entry name" value="adh_short_C2"/>
    <property type="match status" value="1"/>
</dbReference>
<dbReference type="PRINTS" id="PR00081">
    <property type="entry name" value="GDHRDH"/>
</dbReference>
<dbReference type="PANTHER" id="PTHR43477:SF1">
    <property type="entry name" value="DIHYDROANTICAPSIN 7-DEHYDROGENASE"/>
    <property type="match status" value="1"/>
</dbReference>
<dbReference type="OrthoDB" id="9803333at2"/>
<gene>
    <name evidence="3" type="ORF">C8D98_0651</name>
</gene>
<dbReference type="Gene3D" id="3.40.50.720">
    <property type="entry name" value="NAD(P)-binding Rossmann-like Domain"/>
    <property type="match status" value="1"/>
</dbReference>
<organism evidence="3 4">
    <name type="scientific">Seleniivibrio woodruffii</name>
    <dbReference type="NCBI Taxonomy" id="1078050"/>
    <lineage>
        <taxon>Bacteria</taxon>
        <taxon>Pseudomonadati</taxon>
        <taxon>Deferribacterota</taxon>
        <taxon>Deferribacteres</taxon>
        <taxon>Deferribacterales</taxon>
        <taxon>Geovibrionaceae</taxon>
        <taxon>Seleniivibrio</taxon>
    </lineage>
</organism>
<dbReference type="InterPro" id="IPR036291">
    <property type="entry name" value="NAD(P)-bd_dom_sf"/>
</dbReference>
<accession>A0A4R1KDG3</accession>
<dbReference type="CDD" id="cd05233">
    <property type="entry name" value="SDR_c"/>
    <property type="match status" value="1"/>
</dbReference>
<dbReference type="RefSeq" id="WP_132871969.1">
    <property type="nucleotide sequence ID" value="NZ_SMGG01000003.1"/>
</dbReference>
<keyword evidence="2" id="KW-0560">Oxidoreductase</keyword>
<dbReference type="FunFam" id="3.40.50.720:FF:000084">
    <property type="entry name" value="Short-chain dehydrogenase reductase"/>
    <property type="match status" value="1"/>
</dbReference>
<proteinExistence type="inferred from homology"/>
<dbReference type="SUPFAM" id="SSF51735">
    <property type="entry name" value="NAD(P)-binding Rossmann-fold domains"/>
    <property type="match status" value="1"/>
</dbReference>